<dbReference type="EMBL" id="VKHS01000662">
    <property type="protein sequence ID" value="MBB0231872.1"/>
    <property type="molecule type" value="Genomic_DNA"/>
</dbReference>
<keyword evidence="2" id="KW-0812">Transmembrane</keyword>
<evidence type="ECO:0000256" key="2">
    <source>
        <dbReference type="SAM" id="Phobius"/>
    </source>
</evidence>
<dbReference type="Proteomes" id="UP000530234">
    <property type="component" value="Unassembled WGS sequence"/>
</dbReference>
<sequence length="245" mass="26421">MARKKKADSTASGSTENPESTENPGRLKQIGLTYKMARRVDRRIGWILAAVGLGTFGVMLAIGFLIGRPIYLGLFGALIALLATAIVFGRRAERAAFSQMEGRPGAAAAVLENMKRGVSFTPAVAMNRQQDIVHRAVGKCGIVLVGEGNPNRLRTLLAAEKRRMARVVSDVPVHDVIVGNAEGQVPLRKLRSTILKFPRVLAGGRVTEVNDRLRAMGDLLSNMPVPKGPMPKGLKLPKGQMPRGR</sequence>
<dbReference type="AlphaFoldDB" id="A0A7W3T6J1"/>
<feature type="region of interest" description="Disordered" evidence="1">
    <location>
        <begin position="1"/>
        <end position="25"/>
    </location>
</feature>
<feature type="compositionally biased region" description="Polar residues" evidence="1">
    <location>
        <begin position="9"/>
        <end position="23"/>
    </location>
</feature>
<feature type="region of interest" description="Disordered" evidence="1">
    <location>
        <begin position="220"/>
        <end position="245"/>
    </location>
</feature>
<reference evidence="4" key="1">
    <citation type="submission" date="2019-10" db="EMBL/GenBank/DDBJ databases">
        <title>Streptomyces sp. nov., a novel actinobacterium isolated from alkaline environment.</title>
        <authorList>
            <person name="Golinska P."/>
        </authorList>
    </citation>
    <scope>NUCLEOTIDE SEQUENCE [LARGE SCALE GENOMIC DNA]</scope>
    <source>
        <strain evidence="4">DSM 42108</strain>
    </source>
</reference>
<organism evidence="3 4">
    <name type="scientific">Streptomyces calidiresistens</name>
    <dbReference type="NCBI Taxonomy" id="1485586"/>
    <lineage>
        <taxon>Bacteria</taxon>
        <taxon>Bacillati</taxon>
        <taxon>Actinomycetota</taxon>
        <taxon>Actinomycetes</taxon>
        <taxon>Kitasatosporales</taxon>
        <taxon>Streptomycetaceae</taxon>
        <taxon>Streptomyces</taxon>
    </lineage>
</organism>
<feature type="transmembrane region" description="Helical" evidence="2">
    <location>
        <begin position="44"/>
        <end position="64"/>
    </location>
</feature>
<dbReference type="InterPro" id="IPR025445">
    <property type="entry name" value="DUF4191"/>
</dbReference>
<keyword evidence="2" id="KW-0472">Membrane</keyword>
<keyword evidence="4" id="KW-1185">Reference proteome</keyword>
<feature type="compositionally biased region" description="Low complexity" evidence="1">
    <location>
        <begin position="230"/>
        <end position="239"/>
    </location>
</feature>
<evidence type="ECO:0000313" key="4">
    <source>
        <dbReference type="Proteomes" id="UP000530234"/>
    </source>
</evidence>
<feature type="transmembrane region" description="Helical" evidence="2">
    <location>
        <begin position="70"/>
        <end position="89"/>
    </location>
</feature>
<comment type="caution">
    <text evidence="3">The sequence shown here is derived from an EMBL/GenBank/DDBJ whole genome shotgun (WGS) entry which is preliminary data.</text>
</comment>
<evidence type="ECO:0000313" key="3">
    <source>
        <dbReference type="EMBL" id="MBB0231872.1"/>
    </source>
</evidence>
<gene>
    <name evidence="3" type="ORF">FOE67_20810</name>
</gene>
<evidence type="ECO:0000256" key="1">
    <source>
        <dbReference type="SAM" id="MobiDB-lite"/>
    </source>
</evidence>
<dbReference type="RefSeq" id="WP_182666426.1">
    <property type="nucleotide sequence ID" value="NZ_VKHS01000662.1"/>
</dbReference>
<proteinExistence type="predicted"/>
<keyword evidence="2" id="KW-1133">Transmembrane helix</keyword>
<accession>A0A7W3T6J1</accession>
<name>A0A7W3T6J1_9ACTN</name>
<protein>
    <submittedName>
        <fullName evidence="3">DUF4191 family protein</fullName>
    </submittedName>
</protein>
<dbReference type="Pfam" id="PF13829">
    <property type="entry name" value="DUF4191"/>
    <property type="match status" value="1"/>
</dbReference>